<dbReference type="Gene3D" id="3.90.79.10">
    <property type="entry name" value="Nucleoside Triphosphate Pyrophosphohydrolase"/>
    <property type="match status" value="1"/>
</dbReference>
<gene>
    <name evidence="7" type="ORF">NC799_04460</name>
</gene>
<reference evidence="7" key="1">
    <citation type="submission" date="2022-06" db="EMBL/GenBank/DDBJ databases">
        <title>Aquibacillus sp. a new bacterium isolated from soil saline samples.</title>
        <authorList>
            <person name="Galisteo C."/>
            <person name="De La Haba R."/>
            <person name="Sanchez-Porro C."/>
            <person name="Ventosa A."/>
        </authorList>
    </citation>
    <scope>NUCLEOTIDE SEQUENCE</scope>
    <source>
        <strain evidence="7">3ASR75-54</strain>
    </source>
</reference>
<dbReference type="PANTHER" id="PTHR43758">
    <property type="entry name" value="7,8-DIHYDRO-8-OXOGUANINE TRIPHOSPHATASE"/>
    <property type="match status" value="1"/>
</dbReference>
<evidence type="ECO:0000256" key="5">
    <source>
        <dbReference type="ARBA" id="ARBA00022842"/>
    </source>
</evidence>
<dbReference type="Proteomes" id="UP001145069">
    <property type="component" value="Unassembled WGS sequence"/>
</dbReference>
<keyword evidence="4" id="KW-0378">Hydrolase</keyword>
<dbReference type="AlphaFoldDB" id="A0A9X3WCL5"/>
<dbReference type="SUPFAM" id="SSF55811">
    <property type="entry name" value="Nudix"/>
    <property type="match status" value="1"/>
</dbReference>
<keyword evidence="8" id="KW-1185">Reference proteome</keyword>
<comment type="similarity">
    <text evidence="2">Belongs to the Nudix hydrolase family.</text>
</comment>
<dbReference type="PRINTS" id="PR00502">
    <property type="entry name" value="NUDIXFAMILY"/>
</dbReference>
<dbReference type="PROSITE" id="PS51462">
    <property type="entry name" value="NUDIX"/>
    <property type="match status" value="1"/>
</dbReference>
<evidence type="ECO:0000256" key="2">
    <source>
        <dbReference type="ARBA" id="ARBA00005582"/>
    </source>
</evidence>
<dbReference type="GO" id="GO:0005737">
    <property type="term" value="C:cytoplasm"/>
    <property type="evidence" value="ECO:0007669"/>
    <property type="project" value="TreeGrafter"/>
</dbReference>
<name>A0A9X3WCL5_9BACI</name>
<evidence type="ECO:0000313" key="8">
    <source>
        <dbReference type="Proteomes" id="UP001145069"/>
    </source>
</evidence>
<dbReference type="PANTHER" id="PTHR43758:SF2">
    <property type="entry name" value="OXIDIZED PURINE NUCLEOSIDE TRIPHOSPHATE HYDROLASE"/>
    <property type="match status" value="1"/>
</dbReference>
<keyword evidence="5" id="KW-0460">Magnesium</keyword>
<proteinExistence type="inferred from homology"/>
<evidence type="ECO:0000313" key="7">
    <source>
        <dbReference type="EMBL" id="MDC3416163.1"/>
    </source>
</evidence>
<evidence type="ECO:0000259" key="6">
    <source>
        <dbReference type="PROSITE" id="PS51462"/>
    </source>
</evidence>
<accession>A0A9X3WCL5</accession>
<keyword evidence="3" id="KW-0479">Metal-binding</keyword>
<organism evidence="7 8">
    <name type="scientific">Aquibacillus salsiterrae</name>
    <dbReference type="NCBI Taxonomy" id="2950439"/>
    <lineage>
        <taxon>Bacteria</taxon>
        <taxon>Bacillati</taxon>
        <taxon>Bacillota</taxon>
        <taxon>Bacilli</taxon>
        <taxon>Bacillales</taxon>
        <taxon>Bacillaceae</taxon>
        <taxon>Aquibacillus</taxon>
    </lineage>
</organism>
<comment type="cofactor">
    <cofactor evidence="1">
        <name>Mg(2+)</name>
        <dbReference type="ChEBI" id="CHEBI:18420"/>
    </cofactor>
</comment>
<comment type="caution">
    <text evidence="7">The sequence shown here is derived from an EMBL/GenBank/DDBJ whole genome shotgun (WGS) entry which is preliminary data.</text>
</comment>
<sequence length="140" mass="16356">MKKPKRGWYAMPGGKMERGESIKESVIREVKEETGLQIKEPKLQGAFTILVKNKEEIIQEWMMFTFFCSQFDGKLFKKSDEGELEWVPVSEVLNKPMAEGDRSIYKHILENDQMIYGTFTYTEDYHLLNVRLDPPSDSKP</sequence>
<dbReference type="InterPro" id="IPR015797">
    <property type="entry name" value="NUDIX_hydrolase-like_dom_sf"/>
</dbReference>
<feature type="domain" description="Nudix hydrolase" evidence="6">
    <location>
        <begin position="1"/>
        <end position="110"/>
    </location>
</feature>
<dbReference type="InterPro" id="IPR020476">
    <property type="entry name" value="Nudix_hydrolase"/>
</dbReference>
<dbReference type="GO" id="GO:0046872">
    <property type="term" value="F:metal ion binding"/>
    <property type="evidence" value="ECO:0007669"/>
    <property type="project" value="UniProtKB-KW"/>
</dbReference>
<dbReference type="CDD" id="cd18886">
    <property type="entry name" value="NUDIX_MutT_Nudt1"/>
    <property type="match status" value="1"/>
</dbReference>
<protein>
    <submittedName>
        <fullName evidence="7">8-oxo-dGTP diphosphatase</fullName>
    </submittedName>
</protein>
<dbReference type="GO" id="GO:0016818">
    <property type="term" value="F:hydrolase activity, acting on acid anhydrides, in phosphorus-containing anhydrides"/>
    <property type="evidence" value="ECO:0007669"/>
    <property type="project" value="TreeGrafter"/>
</dbReference>
<dbReference type="EMBL" id="JAMQKC010000002">
    <property type="protein sequence ID" value="MDC3416163.1"/>
    <property type="molecule type" value="Genomic_DNA"/>
</dbReference>
<evidence type="ECO:0000256" key="4">
    <source>
        <dbReference type="ARBA" id="ARBA00022801"/>
    </source>
</evidence>
<evidence type="ECO:0000256" key="3">
    <source>
        <dbReference type="ARBA" id="ARBA00022723"/>
    </source>
</evidence>
<evidence type="ECO:0000256" key="1">
    <source>
        <dbReference type="ARBA" id="ARBA00001946"/>
    </source>
</evidence>
<dbReference type="Pfam" id="PF00293">
    <property type="entry name" value="NUDIX"/>
    <property type="match status" value="1"/>
</dbReference>
<dbReference type="InterPro" id="IPR000086">
    <property type="entry name" value="NUDIX_hydrolase_dom"/>
</dbReference>